<dbReference type="Pfam" id="PF01602">
    <property type="entry name" value="Adaptin_N"/>
    <property type="match status" value="2"/>
</dbReference>
<feature type="domain" description="Clathrin/coatomer adaptor adaptin-like N-terminal" evidence="12">
    <location>
        <begin position="23"/>
        <end position="375"/>
    </location>
</feature>
<evidence type="ECO:0000256" key="8">
    <source>
        <dbReference type="ARBA" id="ARBA00023034"/>
    </source>
</evidence>
<accession>A0ABQ8P8X4</accession>
<dbReference type="InterPro" id="IPR016024">
    <property type="entry name" value="ARM-type_fold"/>
</dbReference>
<dbReference type="InterPro" id="IPR002553">
    <property type="entry name" value="Clathrin/coatomer_adapt-like_N"/>
</dbReference>
<keyword evidence="6" id="KW-0931">ER-Golgi transport</keyword>
<evidence type="ECO:0000256" key="7">
    <source>
        <dbReference type="ARBA" id="ARBA00022927"/>
    </source>
</evidence>
<organism evidence="15 16">
    <name type="scientific">Cryptosporidium canis</name>
    <dbReference type="NCBI Taxonomy" id="195482"/>
    <lineage>
        <taxon>Eukaryota</taxon>
        <taxon>Sar</taxon>
        <taxon>Alveolata</taxon>
        <taxon>Apicomplexa</taxon>
        <taxon>Conoidasida</taxon>
        <taxon>Coccidia</taxon>
        <taxon>Eucoccidiorida</taxon>
        <taxon>Eimeriorina</taxon>
        <taxon>Cryptosporidiidae</taxon>
        <taxon>Cryptosporidium</taxon>
    </lineage>
</organism>
<feature type="domain" description="Coatomer beta subunit appendage platform" evidence="14">
    <location>
        <begin position="1088"/>
        <end position="1241"/>
    </location>
</feature>
<feature type="domain" description="Clathrin/coatomer adaptor adaptin-like N-terminal" evidence="12">
    <location>
        <begin position="477"/>
        <end position="586"/>
    </location>
</feature>
<keyword evidence="7" id="KW-0653">Protein transport</keyword>
<sequence length="1307" mass="144798">MFEYEKNCTLLVPAAAGSSAPTSSELQKRLEDPSDGEKCKALRELIIWMTNGESYSRLLMTVIRYVVQSTNHKVKKYLQLYWEVVEKCNEDGSLKEEMILVCNALRNDLQHPNEYIRGSTLRLLCNLRFIKLIQPLIESILENLQHRHSYVRRNAVMCIYSIIKTFGVEIIPSAVDEVEKLLLIEGDVSTKRNAFLVLTHCDVERSLRYILSIQENVTYMGDVIQMVLLELLGKNCKDYPSFRNNLVQLIVNITQSGSPAVSFEGANTLIKIGNSTPNSTIKIALQAYINLLLTHSDNNVRYIVLNRISKITSITSALYILQKSFVKDILRVLLCSDCYSLQIKVIEIMLSSLLTKNNCLDIFQFLLKHLQDISIQSQSKFSSSGGGGDAGSGCSGGGMRAESPNGCSLAVHAAGGHGAAVAGHHGAGLGEEYGNYDFNSTYGLTSGFDLGHGEFGGLGVISSRGGVGGRMSDLQQFQSYQLILIKSLHRITRRYHKITFKPMIDTMVTFLSNSNPIVVNEITQFLKEMAISYPEYQNEIASQLITHMPYIQFSRPLRTCLWILSECDYQNDKEKISSIINVIYSSLEPLPLRGGGPGIPKRNSQSIMGGSSVGVDLCGSEEDGDRSDGLQTGGECLSEHQSLGESGSGSGGGCSSNIITKTVILEDGTYSTQNVEYNMSGASMGVPSLVGDQLSSLAGEGDRHAGVGVANHLRSIIVRDEDLILVASIGVSLVKLLCTPCLAGEDREDSEIINFGVEMYNKVLYVIVCLLRFCLNDQKSGGIQNDTTHRLVHCYLLLKSIYEDLGQQKVGDRQESLGDMVNELVPIKLSERTKLLKRRLFPSLKGIHKIDECSGERKDGMKLRKELLGEKKSLNAISSKRYPYNVVNFRQLKEKMFSNKVDIAHIDDDEEEEEVVVMVGERERRNEFGYVDGSVGSMMFGSPEGGGLRMGMADNSSCKRIYPITGFNDPIYIEAILQVQHQDVLLELIVTNKSCNAVQNVQIELYPYGNLRVVEKPQVINHLDPRNTTHVYSTAQVMSIETGILFGFVTFQTKSSSGDGVGASGGSGVSGGSSYSSASSSQLLGLNDIVVLNEISIDLVDFITDSNIPSPLFRQLWSEFEWENKIPIHSNCDSFIQFLRYLMKETKLSLVGCDDSEGRRPASGEDPCHLVMMDENSSFFAANLYARSIFGEDALVNLSLEKQQSTSQKEDSEREPKTMINGTVRIRSRTQGIALSLGDHIVSLQRRIPMEELQSIGGYVDNDENQIANEEMRDKRRGLGRYGVGFEDSRGYGRHSRLLNIDFGEIY</sequence>
<keyword evidence="5" id="KW-0677">Repeat</keyword>
<evidence type="ECO:0000256" key="3">
    <source>
        <dbReference type="ARBA" id="ARBA00022448"/>
    </source>
</evidence>
<evidence type="ECO:0000256" key="6">
    <source>
        <dbReference type="ARBA" id="ARBA00022892"/>
    </source>
</evidence>
<keyword evidence="3" id="KW-0813">Transport</keyword>
<evidence type="ECO:0000259" key="14">
    <source>
        <dbReference type="Pfam" id="PF14806"/>
    </source>
</evidence>
<evidence type="ECO:0000256" key="10">
    <source>
        <dbReference type="ARBA" id="ARBA00023329"/>
    </source>
</evidence>
<evidence type="ECO:0000256" key="9">
    <source>
        <dbReference type="ARBA" id="ARBA00023136"/>
    </source>
</evidence>
<protein>
    <recommendedName>
        <fullName evidence="17">Coatomer subunit beta</fullName>
    </recommendedName>
</protein>
<proteinExistence type="predicted"/>
<dbReference type="Proteomes" id="UP001071777">
    <property type="component" value="Unassembled WGS sequence"/>
</dbReference>
<gene>
    <name evidence="15" type="ORF">OJ252_1155</name>
</gene>
<dbReference type="InterPro" id="IPR011989">
    <property type="entry name" value="ARM-like"/>
</dbReference>
<name>A0ABQ8P8X4_9CRYT</name>
<dbReference type="Pfam" id="PF07718">
    <property type="entry name" value="Coatamer_beta_C"/>
    <property type="match status" value="1"/>
</dbReference>
<evidence type="ECO:0000256" key="1">
    <source>
        <dbReference type="ARBA" id="ARBA00004255"/>
    </source>
</evidence>
<evidence type="ECO:0008006" key="17">
    <source>
        <dbReference type="Google" id="ProtNLM"/>
    </source>
</evidence>
<dbReference type="SUPFAM" id="SSF48371">
    <property type="entry name" value="ARM repeat"/>
    <property type="match status" value="1"/>
</dbReference>
<evidence type="ECO:0000256" key="4">
    <source>
        <dbReference type="ARBA" id="ARBA00022490"/>
    </source>
</evidence>
<evidence type="ECO:0000313" key="15">
    <source>
        <dbReference type="EMBL" id="KAJ1612750.1"/>
    </source>
</evidence>
<evidence type="ECO:0000313" key="16">
    <source>
        <dbReference type="Proteomes" id="UP001071777"/>
    </source>
</evidence>
<dbReference type="Pfam" id="PF14806">
    <property type="entry name" value="Coatomer_b_Cpla"/>
    <property type="match status" value="1"/>
</dbReference>
<evidence type="ECO:0000256" key="2">
    <source>
        <dbReference type="ARBA" id="ARBA00004347"/>
    </source>
</evidence>
<keyword evidence="8" id="KW-0333">Golgi apparatus</keyword>
<dbReference type="PANTHER" id="PTHR10635:SF0">
    <property type="entry name" value="COATOMER SUBUNIT BETA"/>
    <property type="match status" value="1"/>
</dbReference>
<dbReference type="InterPro" id="IPR016460">
    <property type="entry name" value="COPB1"/>
</dbReference>
<comment type="caution">
    <text evidence="15">The sequence shown here is derived from an EMBL/GenBank/DDBJ whole genome shotgun (WGS) entry which is preliminary data.</text>
</comment>
<dbReference type="Gene3D" id="1.25.10.10">
    <property type="entry name" value="Leucine-rich Repeat Variant"/>
    <property type="match status" value="1"/>
</dbReference>
<keyword evidence="16" id="KW-1185">Reference proteome</keyword>
<keyword evidence="10" id="KW-0968">Cytoplasmic vesicle</keyword>
<feature type="domain" description="Coatomer beta subunit C-terminal" evidence="13">
    <location>
        <begin position="955"/>
        <end position="1052"/>
    </location>
</feature>
<dbReference type="PANTHER" id="PTHR10635">
    <property type="entry name" value="COATOMER SUBUNIT BETA"/>
    <property type="match status" value="1"/>
</dbReference>
<comment type="subcellular location">
    <subcellularLocation>
        <location evidence="2">Cytoplasmic vesicle</location>
        <location evidence="2">COPI-coated vesicle membrane</location>
        <topology evidence="2">Peripheral membrane protein</topology>
        <orientation evidence="2">Cytoplasmic side</orientation>
    </subcellularLocation>
    <subcellularLocation>
        <location evidence="1">Golgi apparatus membrane</location>
        <topology evidence="1">Peripheral membrane protein</topology>
        <orientation evidence="1">Cytoplasmic side</orientation>
    </subcellularLocation>
</comment>
<dbReference type="EMBL" id="JAPCXB010000042">
    <property type="protein sequence ID" value="KAJ1612750.1"/>
    <property type="molecule type" value="Genomic_DNA"/>
</dbReference>
<evidence type="ECO:0000259" key="12">
    <source>
        <dbReference type="Pfam" id="PF01602"/>
    </source>
</evidence>
<evidence type="ECO:0000259" key="13">
    <source>
        <dbReference type="Pfam" id="PF07718"/>
    </source>
</evidence>
<feature type="region of interest" description="Disordered" evidence="11">
    <location>
        <begin position="618"/>
        <end position="653"/>
    </location>
</feature>
<dbReference type="InterPro" id="IPR029446">
    <property type="entry name" value="COPB1_appendage_platform_dom"/>
</dbReference>
<dbReference type="InterPro" id="IPR011710">
    <property type="entry name" value="Coatomer_bsu_C"/>
</dbReference>
<evidence type="ECO:0000256" key="11">
    <source>
        <dbReference type="SAM" id="MobiDB-lite"/>
    </source>
</evidence>
<keyword evidence="9" id="KW-0472">Membrane</keyword>
<evidence type="ECO:0000256" key="5">
    <source>
        <dbReference type="ARBA" id="ARBA00022737"/>
    </source>
</evidence>
<keyword evidence="4" id="KW-0963">Cytoplasm</keyword>
<reference evidence="15" key="1">
    <citation type="submission" date="2022-10" db="EMBL/GenBank/DDBJ databases">
        <title>Adaptive evolution leads to modifications in subtelomeric GC content in a zoonotic Cryptosporidium species.</title>
        <authorList>
            <person name="Li J."/>
            <person name="Feng Y."/>
            <person name="Xiao L."/>
        </authorList>
    </citation>
    <scope>NUCLEOTIDE SEQUENCE</scope>
    <source>
        <strain evidence="15">25894</strain>
    </source>
</reference>